<feature type="chain" id="PRO_5018253184" evidence="2">
    <location>
        <begin position="26"/>
        <end position="181"/>
    </location>
</feature>
<reference evidence="3 4" key="1">
    <citation type="submission" date="2018-10" db="EMBL/GenBank/DDBJ databases">
        <title>Genome assembly for a Yunnan-Guizhou Plateau 3E fish, Anabarilius grahami (Regan), and its evolutionary and genetic applications.</title>
        <authorList>
            <person name="Jiang W."/>
        </authorList>
    </citation>
    <scope>NUCLEOTIDE SEQUENCE [LARGE SCALE GENOMIC DNA]</scope>
    <source>
        <strain evidence="3">AG-KIZ</strain>
        <tissue evidence="3">Muscle</tissue>
    </source>
</reference>
<evidence type="ECO:0000313" key="3">
    <source>
        <dbReference type="EMBL" id="ROJ36304.1"/>
    </source>
</evidence>
<dbReference type="Proteomes" id="UP000281406">
    <property type="component" value="Unassembled WGS sequence"/>
</dbReference>
<name>A0A3N0XTJ7_ANAGA</name>
<gene>
    <name evidence="3" type="ORF">DPX16_21125</name>
</gene>
<evidence type="ECO:0000256" key="1">
    <source>
        <dbReference type="SAM" id="MobiDB-lite"/>
    </source>
</evidence>
<keyword evidence="2" id="KW-0732">Signal</keyword>
<keyword evidence="4" id="KW-1185">Reference proteome</keyword>
<comment type="caution">
    <text evidence="3">The sequence shown here is derived from an EMBL/GenBank/DDBJ whole genome shotgun (WGS) entry which is preliminary data.</text>
</comment>
<feature type="region of interest" description="Disordered" evidence="1">
    <location>
        <begin position="56"/>
        <end position="79"/>
    </location>
</feature>
<evidence type="ECO:0000313" key="4">
    <source>
        <dbReference type="Proteomes" id="UP000281406"/>
    </source>
</evidence>
<evidence type="ECO:0000256" key="2">
    <source>
        <dbReference type="SAM" id="SignalP"/>
    </source>
</evidence>
<dbReference type="AlphaFoldDB" id="A0A3N0XTJ7"/>
<dbReference type="EMBL" id="RJVU01061422">
    <property type="protein sequence ID" value="ROJ36304.1"/>
    <property type="molecule type" value="Genomic_DNA"/>
</dbReference>
<protein>
    <submittedName>
        <fullName evidence="3">Uncharacterized protein</fullName>
    </submittedName>
</protein>
<feature type="signal peptide" evidence="2">
    <location>
        <begin position="1"/>
        <end position="25"/>
    </location>
</feature>
<feature type="compositionally biased region" description="Polar residues" evidence="1">
    <location>
        <begin position="66"/>
        <end position="76"/>
    </location>
</feature>
<sequence length="181" mass="19777">MAHITVRTCICLCHLFLSCPQKCASLPRASSPAIQDPLETQRNNVMVALQLKQSTTCNSRARDSEIGSTSGHSTPGLSHKELHPLLSPCSYGLPTGDAQPNCPDGRPKGLAREVKADDSNQGYDHDDLTEVNFFLAHNLTGLKQEVNTLQLQITETHKELMHAKSLTSSCNHLLHGCPNDR</sequence>
<dbReference type="PROSITE" id="PS51257">
    <property type="entry name" value="PROKAR_LIPOPROTEIN"/>
    <property type="match status" value="1"/>
</dbReference>
<proteinExistence type="predicted"/>
<accession>A0A3N0XTJ7</accession>
<organism evidence="3 4">
    <name type="scientific">Anabarilius grahami</name>
    <name type="common">Kanglang fish</name>
    <name type="synonym">Barilius grahami</name>
    <dbReference type="NCBI Taxonomy" id="495550"/>
    <lineage>
        <taxon>Eukaryota</taxon>
        <taxon>Metazoa</taxon>
        <taxon>Chordata</taxon>
        <taxon>Craniata</taxon>
        <taxon>Vertebrata</taxon>
        <taxon>Euteleostomi</taxon>
        <taxon>Actinopterygii</taxon>
        <taxon>Neopterygii</taxon>
        <taxon>Teleostei</taxon>
        <taxon>Ostariophysi</taxon>
        <taxon>Cypriniformes</taxon>
        <taxon>Xenocyprididae</taxon>
        <taxon>Xenocypridinae</taxon>
        <taxon>Xenocypridinae incertae sedis</taxon>
        <taxon>Anabarilius</taxon>
    </lineage>
</organism>